<dbReference type="AlphaFoldDB" id="A0A6P0EXB2"/>
<feature type="domain" description="Glycosyltransferase 2-like" evidence="1">
    <location>
        <begin position="1"/>
        <end position="121"/>
    </location>
</feature>
<dbReference type="PANTHER" id="PTHR22916">
    <property type="entry name" value="GLYCOSYLTRANSFERASE"/>
    <property type="match status" value="1"/>
</dbReference>
<organism evidence="2 4">
    <name type="scientific">Modestobacter muralis</name>
    <dbReference type="NCBI Taxonomy" id="1608614"/>
    <lineage>
        <taxon>Bacteria</taxon>
        <taxon>Bacillati</taxon>
        <taxon>Actinomycetota</taxon>
        <taxon>Actinomycetes</taxon>
        <taxon>Geodermatophilales</taxon>
        <taxon>Geodermatophilaceae</taxon>
        <taxon>Modestobacter</taxon>
    </lineage>
</organism>
<evidence type="ECO:0000313" key="2">
    <source>
        <dbReference type="EMBL" id="NEK94484.1"/>
    </source>
</evidence>
<sequence>MATYNGERFLAQQLASLTAQTFPPAELIVADDGSSDRTLDIVDDFRTTSTFPVRVIQNSTRQGYGGNFLNAARMTQGDYVAFCDQDDVWRPDKLDVAVQSLTRSGSSLFVHAARLIDESGEVFGSFDQGITRSSVLAPLTHDPWSVYYGFSMVFDRTLLTVIDPAERGRHTFEHHGLLSHDLWIYFLGTSIAETVVDVRPLVDYRRHRANATPSVSLRSLKAWTSSLGVAASPALRRDEIADHRSALLHGLSRSAVEPALQARARDAAEYWSRIAAHERSRLALYTEASLARRVVVYGNLSRTGAYRRAAHGGLGLRLCLKDLLAGVIGLRRGRAG</sequence>
<keyword evidence="2" id="KW-0808">Transferase</keyword>
<protein>
    <submittedName>
        <fullName evidence="2">Glycosyltransferase</fullName>
    </submittedName>
</protein>
<proteinExistence type="predicted"/>
<dbReference type="Pfam" id="PF00535">
    <property type="entry name" value="Glycos_transf_2"/>
    <property type="match status" value="1"/>
</dbReference>
<dbReference type="EMBL" id="JAAGWH010000023">
    <property type="protein sequence ID" value="NEK94484.1"/>
    <property type="molecule type" value="Genomic_DNA"/>
</dbReference>
<evidence type="ECO:0000259" key="1">
    <source>
        <dbReference type="Pfam" id="PF00535"/>
    </source>
</evidence>
<dbReference type="EMBL" id="JAAGWB010000025">
    <property type="protein sequence ID" value="NEN51372.1"/>
    <property type="molecule type" value="Genomic_DNA"/>
</dbReference>
<name>A0A6P0EXB2_9ACTN</name>
<gene>
    <name evidence="3" type="ORF">G3R41_10565</name>
    <name evidence="2" type="ORF">GCU67_09910</name>
</gene>
<dbReference type="Proteomes" id="UP000471152">
    <property type="component" value="Unassembled WGS sequence"/>
</dbReference>
<dbReference type="SUPFAM" id="SSF53448">
    <property type="entry name" value="Nucleotide-diphospho-sugar transferases"/>
    <property type="match status" value="1"/>
</dbReference>
<comment type="caution">
    <text evidence="2">The sequence shown here is derived from an EMBL/GenBank/DDBJ whole genome shotgun (WGS) entry which is preliminary data.</text>
</comment>
<evidence type="ECO:0000313" key="4">
    <source>
        <dbReference type="Proteomes" id="UP000468828"/>
    </source>
</evidence>
<keyword evidence="4" id="KW-1185">Reference proteome</keyword>
<dbReference type="InterPro" id="IPR029044">
    <property type="entry name" value="Nucleotide-diphossugar_trans"/>
</dbReference>
<dbReference type="GO" id="GO:0016758">
    <property type="term" value="F:hexosyltransferase activity"/>
    <property type="evidence" value="ECO:0007669"/>
    <property type="project" value="UniProtKB-ARBA"/>
</dbReference>
<dbReference type="InterPro" id="IPR001173">
    <property type="entry name" value="Glyco_trans_2-like"/>
</dbReference>
<dbReference type="Proteomes" id="UP000468828">
    <property type="component" value="Unassembled WGS sequence"/>
</dbReference>
<accession>A0A6P0EXB2</accession>
<evidence type="ECO:0000313" key="3">
    <source>
        <dbReference type="EMBL" id="NEN51372.1"/>
    </source>
</evidence>
<dbReference type="PANTHER" id="PTHR22916:SF3">
    <property type="entry name" value="UDP-GLCNAC:BETAGAL BETA-1,3-N-ACETYLGLUCOSAMINYLTRANSFERASE-LIKE PROTEIN 1"/>
    <property type="match status" value="1"/>
</dbReference>
<evidence type="ECO:0000313" key="5">
    <source>
        <dbReference type="Proteomes" id="UP000471152"/>
    </source>
</evidence>
<dbReference type="Gene3D" id="3.90.550.10">
    <property type="entry name" value="Spore Coat Polysaccharide Biosynthesis Protein SpsA, Chain A"/>
    <property type="match status" value="1"/>
</dbReference>
<reference evidence="2 4" key="1">
    <citation type="submission" date="2020-01" db="EMBL/GenBank/DDBJ databases">
        <title>the WGS Modestobacter muralis CPCC 204518.</title>
        <authorList>
            <person name="Jiang Z."/>
        </authorList>
    </citation>
    <scope>NUCLEOTIDE SEQUENCE [LARGE SCALE GENOMIC DNA]</scope>
    <source>
        <strain evidence="2 4">DSM 100205</strain>
    </source>
</reference>
<reference evidence="3 5" key="2">
    <citation type="submission" date="2020-02" db="EMBL/GenBank/DDBJ databases">
        <title>The WGS of Modestobacter muralis DSM 100205.</title>
        <authorList>
            <person name="Jiang Z."/>
        </authorList>
    </citation>
    <scope>NUCLEOTIDE SEQUENCE [LARGE SCALE GENOMIC DNA]</scope>
    <source>
        <strain evidence="3 5">DSM 100205</strain>
    </source>
</reference>